<evidence type="ECO:0000259" key="4">
    <source>
        <dbReference type="PROSITE" id="PS50203"/>
    </source>
</evidence>
<dbReference type="GO" id="GO:0005737">
    <property type="term" value="C:cytoplasm"/>
    <property type="evidence" value="ECO:0007669"/>
    <property type="project" value="TreeGrafter"/>
</dbReference>
<feature type="region of interest" description="Disordered" evidence="3">
    <location>
        <begin position="168"/>
        <end position="229"/>
    </location>
</feature>
<dbReference type="PANTHER" id="PTHR10183">
    <property type="entry name" value="CALPAIN"/>
    <property type="match status" value="1"/>
</dbReference>
<proteinExistence type="inferred from homology"/>
<dbReference type="Proteomes" id="UP001159641">
    <property type="component" value="Unassembled WGS sequence"/>
</dbReference>
<evidence type="ECO:0000256" key="2">
    <source>
        <dbReference type="PROSITE-ProRule" id="PRU00239"/>
    </source>
</evidence>
<feature type="compositionally biased region" description="Basic and acidic residues" evidence="3">
    <location>
        <begin position="216"/>
        <end position="229"/>
    </location>
</feature>
<dbReference type="GO" id="GO:0004198">
    <property type="term" value="F:calcium-dependent cysteine-type endopeptidase activity"/>
    <property type="evidence" value="ECO:0007669"/>
    <property type="project" value="InterPro"/>
</dbReference>
<feature type="compositionally biased region" description="Basic and acidic residues" evidence="3">
    <location>
        <begin position="178"/>
        <end position="197"/>
    </location>
</feature>
<evidence type="ECO:0000256" key="3">
    <source>
        <dbReference type="SAM" id="MobiDB-lite"/>
    </source>
</evidence>
<keyword evidence="6" id="KW-1185">Reference proteome</keyword>
<dbReference type="PROSITE" id="PS50203">
    <property type="entry name" value="CALPAIN_CAT"/>
    <property type="match status" value="1"/>
</dbReference>
<dbReference type="SUPFAM" id="SSF54001">
    <property type="entry name" value="Cysteine proteinases"/>
    <property type="match status" value="2"/>
</dbReference>
<evidence type="ECO:0000313" key="5">
    <source>
        <dbReference type="EMBL" id="KAJ8787335.1"/>
    </source>
</evidence>
<evidence type="ECO:0000256" key="1">
    <source>
        <dbReference type="ARBA" id="ARBA00007623"/>
    </source>
</evidence>
<dbReference type="InterPro" id="IPR001300">
    <property type="entry name" value="Peptidase_C2_calpain_cat"/>
</dbReference>
<dbReference type="EMBL" id="JAIQCJ010001812">
    <property type="protein sequence ID" value="KAJ8787335.1"/>
    <property type="molecule type" value="Genomic_DNA"/>
</dbReference>
<dbReference type="GO" id="GO:0006508">
    <property type="term" value="P:proteolysis"/>
    <property type="evidence" value="ECO:0007669"/>
    <property type="project" value="InterPro"/>
</dbReference>
<comment type="caution">
    <text evidence="5">The sequence shown here is derived from an EMBL/GenBank/DDBJ whole genome shotgun (WGS) entry which is preliminary data.</text>
</comment>
<evidence type="ECO:0000313" key="6">
    <source>
        <dbReference type="Proteomes" id="UP001159641"/>
    </source>
</evidence>
<gene>
    <name evidence="5" type="ORF">J1605_005740</name>
</gene>
<organism evidence="5 6">
    <name type="scientific">Eschrichtius robustus</name>
    <name type="common">California gray whale</name>
    <name type="synonym">Eschrichtius gibbosus</name>
    <dbReference type="NCBI Taxonomy" id="9764"/>
    <lineage>
        <taxon>Eukaryota</taxon>
        <taxon>Metazoa</taxon>
        <taxon>Chordata</taxon>
        <taxon>Craniata</taxon>
        <taxon>Vertebrata</taxon>
        <taxon>Euteleostomi</taxon>
        <taxon>Mammalia</taxon>
        <taxon>Eutheria</taxon>
        <taxon>Laurasiatheria</taxon>
        <taxon>Artiodactyla</taxon>
        <taxon>Whippomorpha</taxon>
        <taxon>Cetacea</taxon>
        <taxon>Mysticeti</taxon>
        <taxon>Eschrichtiidae</taxon>
        <taxon>Eschrichtius</taxon>
    </lineage>
</organism>
<comment type="caution">
    <text evidence="2">Lacks conserved residue(s) required for the propagation of feature annotation.</text>
</comment>
<sequence>MLPSAASAPGRDGSGTSQRRCASMSEIQASISCNIAKTVTVVYDELGRRRVRKGSRREDRGDFWLLAAVVSLTLNEKALARVVPQDQSFGPGYAGIFHFQFWQHSQWLGVVIDDRLPTFRDRLVFLHSADRSKLWRPCWRKPTLMTSHEDTMYARYDVMRTVLHPSGLLPPNLSPQSTHEKTSRQIPTEEHSTEHRQCLKTVQVIKNKDSLSNSHGPEEPKPGRAPGDRSRLEKVEKLWLRGATWWWSLFPAAIARLSCRPLRLNESYEALKGGSAIEAMEDFTGGVAETFTTKEAPGNFYEILDEALKRGSLAGCSIDISRWLAASQALF</sequence>
<feature type="domain" description="Calpain catalytic" evidence="4">
    <location>
        <begin position="61"/>
        <end position="141"/>
    </location>
</feature>
<reference evidence="5 6" key="1">
    <citation type="submission" date="2022-11" db="EMBL/GenBank/DDBJ databases">
        <title>Whole genome sequence of Eschrichtius robustus ER-17-0199.</title>
        <authorList>
            <person name="Bruniche-Olsen A."/>
            <person name="Black A.N."/>
            <person name="Fields C.J."/>
            <person name="Walden K."/>
            <person name="Dewoody J.A."/>
        </authorList>
    </citation>
    <scope>NUCLEOTIDE SEQUENCE [LARGE SCALE GENOMIC DNA]</scope>
    <source>
        <strain evidence="5">ER-17-0199</strain>
        <tissue evidence="5">Blubber</tissue>
    </source>
</reference>
<dbReference type="AlphaFoldDB" id="A0AB34H9B0"/>
<dbReference type="PANTHER" id="PTHR10183:SF385">
    <property type="entry name" value="CALPAIN-9"/>
    <property type="match status" value="1"/>
</dbReference>
<accession>A0AB34H9B0</accession>
<dbReference type="Pfam" id="PF00648">
    <property type="entry name" value="Peptidase_C2"/>
    <property type="match status" value="2"/>
</dbReference>
<name>A0AB34H9B0_ESCRO</name>
<protein>
    <recommendedName>
        <fullName evidence="4">Calpain catalytic domain-containing protein</fullName>
    </recommendedName>
</protein>
<dbReference type="PRINTS" id="PR00704">
    <property type="entry name" value="CALPAIN"/>
</dbReference>
<dbReference type="InterPro" id="IPR022684">
    <property type="entry name" value="Calpain_cysteine_protease"/>
</dbReference>
<dbReference type="SMART" id="SM00230">
    <property type="entry name" value="CysPc"/>
    <property type="match status" value="1"/>
</dbReference>
<comment type="similarity">
    <text evidence="1">Belongs to the peptidase C2 family.</text>
</comment>
<dbReference type="InterPro" id="IPR038765">
    <property type="entry name" value="Papain-like_cys_pep_sf"/>
</dbReference>